<comment type="caution">
    <text evidence="1">The sequence shown here is derived from an EMBL/GenBank/DDBJ whole genome shotgun (WGS) entry which is preliminary data.</text>
</comment>
<organism evidence="1 2">
    <name type="scientific">Nelumbo nucifera</name>
    <name type="common">Sacred lotus</name>
    <dbReference type="NCBI Taxonomy" id="4432"/>
    <lineage>
        <taxon>Eukaryota</taxon>
        <taxon>Viridiplantae</taxon>
        <taxon>Streptophyta</taxon>
        <taxon>Embryophyta</taxon>
        <taxon>Tracheophyta</taxon>
        <taxon>Spermatophyta</taxon>
        <taxon>Magnoliopsida</taxon>
        <taxon>Proteales</taxon>
        <taxon>Nelumbonaceae</taxon>
        <taxon>Nelumbo</taxon>
    </lineage>
</organism>
<gene>
    <name evidence="1" type="ORF">HUJ06_014392</name>
</gene>
<keyword evidence="2" id="KW-1185">Reference proteome</keyword>
<evidence type="ECO:0000313" key="1">
    <source>
        <dbReference type="EMBL" id="DAD40069.1"/>
    </source>
</evidence>
<reference evidence="1 2" key="1">
    <citation type="journal article" date="2020" name="Mol. Biol. Evol.">
        <title>Distinct Expression and Methylation Patterns for Genes with Different Fates following a Single Whole-Genome Duplication in Flowering Plants.</title>
        <authorList>
            <person name="Shi T."/>
            <person name="Rahmani R.S."/>
            <person name="Gugger P.F."/>
            <person name="Wang M."/>
            <person name="Li H."/>
            <person name="Zhang Y."/>
            <person name="Li Z."/>
            <person name="Wang Q."/>
            <person name="Van de Peer Y."/>
            <person name="Marchal K."/>
            <person name="Chen J."/>
        </authorList>
    </citation>
    <scope>NUCLEOTIDE SEQUENCE [LARGE SCALE GENOMIC DNA]</scope>
    <source>
        <tissue evidence="1">Leaf</tissue>
    </source>
</reference>
<name>A0A822Z9L5_NELNU</name>
<dbReference type="AlphaFoldDB" id="A0A822Z9L5"/>
<dbReference type="Proteomes" id="UP000607653">
    <property type="component" value="Unassembled WGS sequence"/>
</dbReference>
<evidence type="ECO:0000313" key="2">
    <source>
        <dbReference type="Proteomes" id="UP000607653"/>
    </source>
</evidence>
<accession>A0A822Z9L5</accession>
<sequence length="28" mass="3441">MCNDNKNKKKRNSKWGWSVHFTVIRIHL</sequence>
<dbReference type="EMBL" id="DUZY01000005">
    <property type="protein sequence ID" value="DAD40069.1"/>
    <property type="molecule type" value="Genomic_DNA"/>
</dbReference>
<proteinExistence type="predicted"/>
<protein>
    <submittedName>
        <fullName evidence="1">Uncharacterized protein</fullName>
    </submittedName>
</protein>